<accession>A0ACC0G9M2</accession>
<sequence length="219" mass="24877">MTHYQILMDIINYPKPHRVLVEKPLCTTVMDCKKVVEAAKKRPEMLVQVGLEYRYLPPVAKLIEIVKDGTLGHIKMVAIREHRFPFLVKVNNWNRFNCNSRGTLVEKCCHFFVLLRLFASANPVCVMASGGVDVNHKDEIYDGKGAQMSDILIWPDIIYQSWIDGSLGVYMSSSSCKNSYRAAIPSTCGQAMEVPDMTVKFTLPTCLYVYSSKVLNYKK</sequence>
<gene>
    <name evidence="1" type="ORF">LOK49_LG10G00770</name>
</gene>
<protein>
    <submittedName>
        <fullName evidence="1">Oxidoreductase YteT</fullName>
    </submittedName>
</protein>
<reference evidence="1 2" key="1">
    <citation type="journal article" date="2022" name="Plant J.">
        <title>Chromosome-level genome of Camellia lanceoleosa provides a valuable resource for understanding genome evolution and self-incompatibility.</title>
        <authorList>
            <person name="Gong W."/>
            <person name="Xiao S."/>
            <person name="Wang L."/>
            <person name="Liao Z."/>
            <person name="Chang Y."/>
            <person name="Mo W."/>
            <person name="Hu G."/>
            <person name="Li W."/>
            <person name="Zhao G."/>
            <person name="Zhu H."/>
            <person name="Hu X."/>
            <person name="Ji K."/>
            <person name="Xiang X."/>
            <person name="Song Q."/>
            <person name="Yuan D."/>
            <person name="Jin S."/>
            <person name="Zhang L."/>
        </authorList>
    </citation>
    <scope>NUCLEOTIDE SEQUENCE [LARGE SCALE GENOMIC DNA]</scope>
    <source>
        <strain evidence="1">SQ_2022a</strain>
    </source>
</reference>
<dbReference type="EMBL" id="CM045767">
    <property type="protein sequence ID" value="KAI7997644.1"/>
    <property type="molecule type" value="Genomic_DNA"/>
</dbReference>
<evidence type="ECO:0000313" key="2">
    <source>
        <dbReference type="Proteomes" id="UP001060215"/>
    </source>
</evidence>
<keyword evidence="2" id="KW-1185">Reference proteome</keyword>
<dbReference type="Proteomes" id="UP001060215">
    <property type="component" value="Chromosome 10"/>
</dbReference>
<evidence type="ECO:0000313" key="1">
    <source>
        <dbReference type="EMBL" id="KAI7997644.1"/>
    </source>
</evidence>
<name>A0ACC0G9M2_9ERIC</name>
<comment type="caution">
    <text evidence="1">The sequence shown here is derived from an EMBL/GenBank/DDBJ whole genome shotgun (WGS) entry which is preliminary data.</text>
</comment>
<organism evidence="1 2">
    <name type="scientific">Camellia lanceoleosa</name>
    <dbReference type="NCBI Taxonomy" id="1840588"/>
    <lineage>
        <taxon>Eukaryota</taxon>
        <taxon>Viridiplantae</taxon>
        <taxon>Streptophyta</taxon>
        <taxon>Embryophyta</taxon>
        <taxon>Tracheophyta</taxon>
        <taxon>Spermatophyta</taxon>
        <taxon>Magnoliopsida</taxon>
        <taxon>eudicotyledons</taxon>
        <taxon>Gunneridae</taxon>
        <taxon>Pentapetalae</taxon>
        <taxon>asterids</taxon>
        <taxon>Ericales</taxon>
        <taxon>Theaceae</taxon>
        <taxon>Camellia</taxon>
    </lineage>
</organism>
<proteinExistence type="predicted"/>